<accession>A0A0R1N2M8</accession>
<dbReference type="AlphaFoldDB" id="A0A0R1N2M8"/>
<sequence length="156" mass="18262">MAVVKTFFKKHKVFALSFLFLVLLLLYSGATLAKHQLYDTHRAYEDSLTILARHGFKKSDITPLSSVHRDQSFFGEPVIYSFEFVTKDSMHESKQYLRKHERKTTSLTAENARVYYHVFYYKATDKMAQSEHITGWVLYLSKANSVHDEEYPNPLQ</sequence>
<evidence type="ECO:0000313" key="2">
    <source>
        <dbReference type="Proteomes" id="UP000051330"/>
    </source>
</evidence>
<dbReference type="PATRIC" id="fig|1423792.3.peg.50"/>
<proteinExistence type="predicted"/>
<name>A0A0R1N2M8_9LACO</name>
<organism evidence="1 2">
    <name type="scientific">Schleiferilactobacillus perolens DSM 12744</name>
    <dbReference type="NCBI Taxonomy" id="1423792"/>
    <lineage>
        <taxon>Bacteria</taxon>
        <taxon>Bacillati</taxon>
        <taxon>Bacillota</taxon>
        <taxon>Bacilli</taxon>
        <taxon>Lactobacillales</taxon>
        <taxon>Lactobacillaceae</taxon>
        <taxon>Schleiferilactobacillus</taxon>
    </lineage>
</organism>
<keyword evidence="2" id="KW-1185">Reference proteome</keyword>
<reference evidence="1 2" key="1">
    <citation type="journal article" date="2015" name="Genome Announc.">
        <title>Expanding the biotechnology potential of lactobacilli through comparative genomics of 213 strains and associated genera.</title>
        <authorList>
            <person name="Sun Z."/>
            <person name="Harris H.M."/>
            <person name="McCann A."/>
            <person name="Guo C."/>
            <person name="Argimon S."/>
            <person name="Zhang W."/>
            <person name="Yang X."/>
            <person name="Jeffery I.B."/>
            <person name="Cooney J.C."/>
            <person name="Kagawa T.F."/>
            <person name="Liu W."/>
            <person name="Song Y."/>
            <person name="Salvetti E."/>
            <person name="Wrobel A."/>
            <person name="Rasinkangas P."/>
            <person name="Parkhill J."/>
            <person name="Rea M.C."/>
            <person name="O'Sullivan O."/>
            <person name="Ritari J."/>
            <person name="Douillard F.P."/>
            <person name="Paul Ross R."/>
            <person name="Yang R."/>
            <person name="Briner A.E."/>
            <person name="Felis G.E."/>
            <person name="de Vos W.M."/>
            <person name="Barrangou R."/>
            <person name="Klaenhammer T.R."/>
            <person name="Caufield P.W."/>
            <person name="Cui Y."/>
            <person name="Zhang H."/>
            <person name="O'Toole P.W."/>
        </authorList>
    </citation>
    <scope>NUCLEOTIDE SEQUENCE [LARGE SCALE GENOMIC DNA]</scope>
    <source>
        <strain evidence="1 2">DSM 12744</strain>
    </source>
</reference>
<comment type="caution">
    <text evidence="1">The sequence shown here is derived from an EMBL/GenBank/DDBJ whole genome shotgun (WGS) entry which is preliminary data.</text>
</comment>
<dbReference type="Proteomes" id="UP000051330">
    <property type="component" value="Unassembled WGS sequence"/>
</dbReference>
<evidence type="ECO:0000313" key="1">
    <source>
        <dbReference type="EMBL" id="KRL14401.1"/>
    </source>
</evidence>
<gene>
    <name evidence="1" type="ORF">FD09_GL000048</name>
</gene>
<protein>
    <submittedName>
        <fullName evidence="1">Uncharacterized protein</fullName>
    </submittedName>
</protein>
<dbReference type="STRING" id="1423792.FD09_GL000048"/>
<dbReference type="EMBL" id="AZEC01000001">
    <property type="protein sequence ID" value="KRL14401.1"/>
    <property type="molecule type" value="Genomic_DNA"/>
</dbReference>